<dbReference type="PANTHER" id="PTHR13738">
    <property type="entry name" value="TROPONIN I"/>
    <property type="match status" value="1"/>
</dbReference>
<sequence length="1594" mass="176137">MTTVEKLLVQIFERKNSIIEHVKQQTELYSQHLASKLIIDGITPPSWLWSPNASSDSNELNKEELISKLLRPYPRPPLASCSIPYHPGYDNLVVTGDTENISAGVFMGNLVFGEGVKEQDHSTRRPLSSEEPAGCALDGVPEPEVSVTSPEDQMDERILNIYNEPDQSLARIQRSKSRQKALQLRESAKAFNASGRSNENIRNDVSGKILFSLSATNKAGQTDKQSKFVEQCVTGCQSRADWNLDNAGSPRSIKENNTYSGRITRSRNNLKVPDLERDSLALGCSSEISKDGASCHISEVRRMKPMHISDSEKADDSINEAKSAGPSTVYCQNPGDKKVDGADCLSGDRSNFLAGKISRSSISSKCQGRGPDSSNAENSSDYNQRMTTLTMESKDDLPPRAVYGSPPKSSNLLDYGGLSEIFKVHTFPPTSEERKMQSMHICDSGVAHDYVNKKPKSTGSSIVYHQKIQNSGDKKMHGADCLSNDKSINLFAGRISKSSISSKCQSRSRDSSKADISSNNYHRIDSVLMDSGDNSPTLSVYGSPLNLPKVLNEGCDTQESISGDCQRHKAKGDDLPCSSDQQNAFPTEASDVEIHSDSVNADDGILVPLSGKSDEEVSDAKEEDWSGERNAESQLVSSAPGREDLKASKDKNQLRFSAAGSGNLIAPMDQSQLVSSTPESKKFTVSHAYVSGEKPVAESCDSMMGTVGTLNEICGVLETIKQFPAQQSQSCSCLEGRLCSQHRDSPFGDNGCVTYGTNTPCGESSSPERRFKHAKVESWPQPKRRKLEHKKTHNLTSSTFKLRKPHKTQSSSTDFGIIETNLDSVVDAFHADRLTDIEIPPVMVSNVEERIESAFSSENGKVGFCYEEKNEHNNSSSVVNNEPLGAALVSSVDKESVNTQGCFTKDTSDTDSSINYFDARELGYGQLSQHLCTLDKITDDLGSANLTLTNTMLEDIQSSKWEIDEQAQHSDISPRTLSLKLVDVDQSMPVLEGFIVDAQADSVGLAFVPDEIDFDMLKLPSNTIERASILAEICRSASLDKPSPAFEFHANRISNPSIPNEHLELASSLPSDVGEQLQSRRRCVVDCKEALEGMPYSDYLPYSSAHYGWSLRGQHTSPVGKQWERLSFHTGSSEKRLSSNSELTCFPIEEDASISDENKTMDENAFDVHEVDSLVAKHRDNRQPLKNLSNLGLNSPASVSAHEKILMADSVNSLGTKLSVVGTQDKAQSGRRNQHVNSSVTRKKQTSSIGANDGRKNHPSFQDTNSIKAKETFSDSINKPLISIKSSLKGQDKKLSLEESKRNNIISNVSSFIPLLQQKQAATACPGKRDVKVRALKAAEAAKRVEEKKENERKKRKEALKLERVKLEEKNMRQLELMKKKKEEELQKKDAAILAKKRQREEEYKKEKEKKRTRHEARYRQRVQVEKLTASKAEKANQLSKDEQMNNSKKESLHESMKVVRGDDVALRKADTKLNVTEILMTSEECGTSGQSCDVGKAVHAVDKSPRKEDLIFNNCQGKSYEISPYQCSDDEDEEDEELPTKKSIPSWASKSSVALLLPLQQLKDPDRIFPAESFCSMEEVLLPRKLQQKQVAA</sequence>
<feature type="region of interest" description="Disordered" evidence="7">
    <location>
        <begin position="117"/>
        <end position="154"/>
    </location>
</feature>
<feature type="region of interest" description="Disordered" evidence="7">
    <location>
        <begin position="1398"/>
        <end position="1417"/>
    </location>
</feature>
<feature type="region of interest" description="Disordered" evidence="7">
    <location>
        <begin position="775"/>
        <end position="795"/>
    </location>
</feature>
<keyword evidence="10" id="KW-1185">Reference proteome</keyword>
<feature type="domain" description="Inner centromere protein ARK-binding" evidence="8">
    <location>
        <begin position="1529"/>
        <end position="1581"/>
    </location>
</feature>
<evidence type="ECO:0000256" key="6">
    <source>
        <dbReference type="ARBA" id="ARBA00023242"/>
    </source>
</evidence>
<feature type="compositionally biased region" description="Basic residues" evidence="7">
    <location>
        <begin position="782"/>
        <end position="793"/>
    </location>
</feature>
<dbReference type="InterPro" id="IPR005635">
    <property type="entry name" value="Inner_centromere_prot_ARK-bd"/>
</dbReference>
<evidence type="ECO:0000313" key="10">
    <source>
        <dbReference type="Proteomes" id="UP001153555"/>
    </source>
</evidence>
<feature type="region of interest" description="Disordered" evidence="7">
    <location>
        <begin position="1222"/>
        <end position="1268"/>
    </location>
</feature>
<feature type="region of interest" description="Disordered" evidence="7">
    <location>
        <begin position="1524"/>
        <end position="1545"/>
    </location>
</feature>
<keyword evidence="5" id="KW-0206">Cytoskeleton</keyword>
<evidence type="ECO:0000313" key="9">
    <source>
        <dbReference type="EMBL" id="CAA0815393.1"/>
    </source>
</evidence>
<feature type="region of interest" description="Disordered" evidence="7">
    <location>
        <begin position="362"/>
        <end position="382"/>
    </location>
</feature>
<feature type="compositionally biased region" description="Polar residues" evidence="7">
    <location>
        <begin position="1222"/>
        <end position="1250"/>
    </location>
</feature>
<dbReference type="GO" id="GO:0005819">
    <property type="term" value="C:spindle"/>
    <property type="evidence" value="ECO:0007669"/>
    <property type="project" value="UniProtKB-SubCell"/>
</dbReference>
<dbReference type="GO" id="GO:0005634">
    <property type="term" value="C:nucleus"/>
    <property type="evidence" value="ECO:0007669"/>
    <property type="project" value="UniProtKB-SubCell"/>
</dbReference>
<evidence type="ECO:0000256" key="3">
    <source>
        <dbReference type="ARBA" id="ARBA00010042"/>
    </source>
</evidence>
<feature type="compositionally biased region" description="Basic and acidic residues" evidence="7">
    <location>
        <begin position="641"/>
        <end position="651"/>
    </location>
</feature>
<comment type="caution">
    <text evidence="9">The sequence shown here is derived from an EMBL/GenBank/DDBJ whole genome shotgun (WGS) entry which is preliminary data.</text>
</comment>
<dbReference type="EMBL" id="CACSLK010012531">
    <property type="protein sequence ID" value="CAA0815393.1"/>
    <property type="molecule type" value="Genomic_DNA"/>
</dbReference>
<comment type="similarity">
    <text evidence="3">Belongs to the INCENP family.</text>
</comment>
<evidence type="ECO:0000256" key="5">
    <source>
        <dbReference type="ARBA" id="ARBA00023212"/>
    </source>
</evidence>
<evidence type="ECO:0000256" key="1">
    <source>
        <dbReference type="ARBA" id="ARBA00004123"/>
    </source>
</evidence>
<reference evidence="9" key="1">
    <citation type="submission" date="2019-12" db="EMBL/GenBank/DDBJ databases">
        <authorList>
            <person name="Scholes J."/>
        </authorList>
    </citation>
    <scope>NUCLEOTIDE SEQUENCE</scope>
</reference>
<keyword evidence="6" id="KW-0539">Nucleus</keyword>
<evidence type="ECO:0000256" key="2">
    <source>
        <dbReference type="ARBA" id="ARBA00004186"/>
    </source>
</evidence>
<dbReference type="PANTHER" id="PTHR13738:SF1">
    <property type="entry name" value="TROPONIN I"/>
    <property type="match status" value="1"/>
</dbReference>
<dbReference type="OrthoDB" id="681218at2759"/>
<dbReference type="Proteomes" id="UP001153555">
    <property type="component" value="Unassembled WGS sequence"/>
</dbReference>
<dbReference type="Pfam" id="PF03941">
    <property type="entry name" value="INCENP_ARK-bind"/>
    <property type="match status" value="1"/>
</dbReference>
<gene>
    <name evidence="9" type="ORF">SHERM_15420</name>
</gene>
<evidence type="ECO:0000259" key="8">
    <source>
        <dbReference type="Pfam" id="PF03941"/>
    </source>
</evidence>
<evidence type="ECO:0000256" key="7">
    <source>
        <dbReference type="SAM" id="MobiDB-lite"/>
    </source>
</evidence>
<feature type="region of interest" description="Disordered" evidence="7">
    <location>
        <begin position="1426"/>
        <end position="1457"/>
    </location>
</feature>
<feature type="compositionally biased region" description="Acidic residues" evidence="7">
    <location>
        <begin position="1529"/>
        <end position="1538"/>
    </location>
</feature>
<feature type="compositionally biased region" description="Basic and acidic residues" evidence="7">
    <location>
        <begin position="612"/>
        <end position="631"/>
    </location>
</feature>
<proteinExistence type="inferred from homology"/>
<feature type="compositionally biased region" description="Basic and acidic residues" evidence="7">
    <location>
        <begin position="1432"/>
        <end position="1457"/>
    </location>
</feature>
<evidence type="ECO:0000256" key="4">
    <source>
        <dbReference type="ARBA" id="ARBA00022490"/>
    </source>
</evidence>
<feature type="region of interest" description="Disordered" evidence="7">
    <location>
        <begin position="597"/>
        <end position="651"/>
    </location>
</feature>
<name>A0A9N7MUQ0_STRHE</name>
<feature type="region of interest" description="Disordered" evidence="7">
    <location>
        <begin position="309"/>
        <end position="332"/>
    </location>
</feature>
<dbReference type="InterPro" id="IPR050875">
    <property type="entry name" value="Troponin_I"/>
</dbReference>
<comment type="subcellular location">
    <subcellularLocation>
        <location evidence="2">Cytoplasm</location>
        <location evidence="2">Cytoskeleton</location>
        <location evidence="2">Spindle</location>
    </subcellularLocation>
    <subcellularLocation>
        <location evidence="1">Nucleus</location>
    </subcellularLocation>
</comment>
<accession>A0A9N7MUQ0</accession>
<keyword evidence="4" id="KW-0963">Cytoplasm</keyword>
<organism evidence="9 10">
    <name type="scientific">Striga hermonthica</name>
    <name type="common">Purple witchweed</name>
    <name type="synonym">Buchnera hermonthica</name>
    <dbReference type="NCBI Taxonomy" id="68872"/>
    <lineage>
        <taxon>Eukaryota</taxon>
        <taxon>Viridiplantae</taxon>
        <taxon>Streptophyta</taxon>
        <taxon>Embryophyta</taxon>
        <taxon>Tracheophyta</taxon>
        <taxon>Spermatophyta</taxon>
        <taxon>Magnoliopsida</taxon>
        <taxon>eudicotyledons</taxon>
        <taxon>Gunneridae</taxon>
        <taxon>Pentapetalae</taxon>
        <taxon>asterids</taxon>
        <taxon>lamiids</taxon>
        <taxon>Lamiales</taxon>
        <taxon>Orobanchaceae</taxon>
        <taxon>Buchnereae</taxon>
        <taxon>Striga</taxon>
    </lineage>
</organism>
<protein>
    <recommendedName>
        <fullName evidence="8">Inner centromere protein ARK-binding domain-containing protein</fullName>
    </recommendedName>
</protein>